<dbReference type="Proteomes" id="UP000006911">
    <property type="component" value="Unassembled WGS sequence"/>
</dbReference>
<dbReference type="EMBL" id="FN430056">
    <property type="protein sequence ID" value="CAZ81093.1"/>
    <property type="molecule type" value="Genomic_DNA"/>
</dbReference>
<keyword evidence="2" id="KW-1185">Reference proteome</keyword>
<dbReference type="GeneID" id="9184379"/>
<reference evidence="1 2" key="1">
    <citation type="journal article" date="2010" name="Nature">
        <title>Perigord black truffle genome uncovers evolutionary origins and mechanisms of symbiosis.</title>
        <authorList>
            <person name="Martin F."/>
            <person name="Kohler A."/>
            <person name="Murat C."/>
            <person name="Balestrini R."/>
            <person name="Coutinho P.M."/>
            <person name="Jaillon O."/>
            <person name="Montanini B."/>
            <person name="Morin E."/>
            <person name="Noel B."/>
            <person name="Percudani R."/>
            <person name="Porcel B."/>
            <person name="Rubini A."/>
            <person name="Amicucci A."/>
            <person name="Amselem J."/>
            <person name="Anthouard V."/>
            <person name="Arcioni S."/>
            <person name="Artiguenave F."/>
            <person name="Aury J.M."/>
            <person name="Ballario P."/>
            <person name="Bolchi A."/>
            <person name="Brenna A."/>
            <person name="Brun A."/>
            <person name="Buee M."/>
            <person name="Cantarel B."/>
            <person name="Chevalier G."/>
            <person name="Couloux A."/>
            <person name="Da Silva C."/>
            <person name="Denoeud F."/>
            <person name="Duplessis S."/>
            <person name="Ghignone S."/>
            <person name="Hilselberger B."/>
            <person name="Iotti M."/>
            <person name="Marcais B."/>
            <person name="Mello A."/>
            <person name="Miranda M."/>
            <person name="Pacioni G."/>
            <person name="Quesneville H."/>
            <person name="Riccioni C."/>
            <person name="Ruotolo R."/>
            <person name="Splivallo R."/>
            <person name="Stocchi V."/>
            <person name="Tisserant E."/>
            <person name="Viscomi A.R."/>
            <person name="Zambonelli A."/>
            <person name="Zampieri E."/>
            <person name="Henrissat B."/>
            <person name="Lebrun M.H."/>
            <person name="Paolocci F."/>
            <person name="Bonfante P."/>
            <person name="Ottonello S."/>
            <person name="Wincker P."/>
        </authorList>
    </citation>
    <scope>NUCLEOTIDE SEQUENCE [LARGE SCALE GENOMIC DNA]</scope>
    <source>
        <strain evidence="1 2">Mel28</strain>
    </source>
</reference>
<gene>
    <name evidence="1" type="ORF">GSTUM_00003212001</name>
</gene>
<proteinExistence type="predicted"/>
<protein>
    <submittedName>
        <fullName evidence="1">(Perigord truffle) hypothetical protein</fullName>
    </submittedName>
</protein>
<evidence type="ECO:0000313" key="1">
    <source>
        <dbReference type="EMBL" id="CAZ81093.1"/>
    </source>
</evidence>
<name>D5G9A0_TUBMM</name>
<dbReference type="HOGENOM" id="CLU_2924393_0_0_1"/>
<dbReference type="AlphaFoldDB" id="D5G9A0"/>
<dbReference type="KEGG" id="tml:GSTUM_00003212001"/>
<dbReference type="InParanoid" id="D5G9A0"/>
<organism evidence="1 2">
    <name type="scientific">Tuber melanosporum (strain Mel28)</name>
    <name type="common">Perigord black truffle</name>
    <dbReference type="NCBI Taxonomy" id="656061"/>
    <lineage>
        <taxon>Eukaryota</taxon>
        <taxon>Fungi</taxon>
        <taxon>Dikarya</taxon>
        <taxon>Ascomycota</taxon>
        <taxon>Pezizomycotina</taxon>
        <taxon>Pezizomycetes</taxon>
        <taxon>Pezizales</taxon>
        <taxon>Tuberaceae</taxon>
        <taxon>Tuber</taxon>
    </lineage>
</organism>
<sequence length="61" mass="6913">MFISYPLHSSMGGTAAHARILFLEGLSYGGAKFRRLIQQQTQSQCFFAFFFLLFQPLFSSA</sequence>
<evidence type="ECO:0000313" key="2">
    <source>
        <dbReference type="Proteomes" id="UP000006911"/>
    </source>
</evidence>
<dbReference type="RefSeq" id="XP_002836902.1">
    <property type="nucleotide sequence ID" value="XM_002836856.1"/>
</dbReference>
<accession>D5G9A0</accession>